<gene>
    <name evidence="2" type="ORF">GCM10012285_28580</name>
</gene>
<proteinExistence type="predicted"/>
<reference evidence="3" key="1">
    <citation type="journal article" date="2019" name="Int. J. Syst. Evol. Microbiol.">
        <title>The Global Catalogue of Microorganisms (GCM) 10K type strain sequencing project: providing services to taxonomists for standard genome sequencing and annotation.</title>
        <authorList>
            <consortium name="The Broad Institute Genomics Platform"/>
            <consortium name="The Broad Institute Genome Sequencing Center for Infectious Disease"/>
            <person name="Wu L."/>
            <person name="Ma J."/>
        </authorList>
    </citation>
    <scope>NUCLEOTIDE SEQUENCE [LARGE SCALE GENOMIC DNA]</scope>
    <source>
        <strain evidence="3">CGMCC 4.7323</strain>
    </source>
</reference>
<protein>
    <submittedName>
        <fullName evidence="2">Uncharacterized protein</fullName>
    </submittedName>
</protein>
<name>A0ABQ2JG04_9ACTN</name>
<keyword evidence="3" id="KW-1185">Reference proteome</keyword>
<organism evidence="2 3">
    <name type="scientific">Streptomyces kronopolitis</name>
    <dbReference type="NCBI Taxonomy" id="1612435"/>
    <lineage>
        <taxon>Bacteria</taxon>
        <taxon>Bacillati</taxon>
        <taxon>Actinomycetota</taxon>
        <taxon>Actinomycetes</taxon>
        <taxon>Kitasatosporales</taxon>
        <taxon>Streptomycetaceae</taxon>
        <taxon>Streptomyces</taxon>
    </lineage>
</organism>
<dbReference type="Proteomes" id="UP000600080">
    <property type="component" value="Unassembled WGS sequence"/>
</dbReference>
<dbReference type="EMBL" id="BMND01000010">
    <property type="protein sequence ID" value="GGN45174.1"/>
    <property type="molecule type" value="Genomic_DNA"/>
</dbReference>
<feature type="region of interest" description="Disordered" evidence="1">
    <location>
        <begin position="21"/>
        <end position="73"/>
    </location>
</feature>
<sequence length="73" mass="7766">MGAMDGTFAAIFSLPGSKKWIIRDGRNGTSRTGVGAPTASGRKKSFGERMQSPWSAHRTGRRRDSGGAIRASL</sequence>
<accession>A0ABQ2JG04</accession>
<comment type="caution">
    <text evidence="2">The sequence shown here is derived from an EMBL/GenBank/DDBJ whole genome shotgun (WGS) entry which is preliminary data.</text>
</comment>
<evidence type="ECO:0000313" key="3">
    <source>
        <dbReference type="Proteomes" id="UP000600080"/>
    </source>
</evidence>
<evidence type="ECO:0000313" key="2">
    <source>
        <dbReference type="EMBL" id="GGN45174.1"/>
    </source>
</evidence>
<evidence type="ECO:0000256" key="1">
    <source>
        <dbReference type="SAM" id="MobiDB-lite"/>
    </source>
</evidence>